<feature type="domain" description="MYND-type" evidence="5">
    <location>
        <begin position="32"/>
        <end position="69"/>
    </location>
</feature>
<keyword evidence="7" id="KW-1185">Reference proteome</keyword>
<dbReference type="EnsemblMetazoa" id="XM_022807467">
    <property type="protein sequence ID" value="XP_022663202"/>
    <property type="gene ID" value="LOC111251145"/>
</dbReference>
<keyword evidence="1" id="KW-0479">Metal-binding</keyword>
<dbReference type="OrthoDB" id="6514673at2759"/>
<dbReference type="InterPro" id="IPR050869">
    <property type="entry name" value="H3K4_H4K5_MeTrfase"/>
</dbReference>
<dbReference type="PANTHER" id="PTHR12197">
    <property type="entry name" value="HISTONE-LYSINE N-METHYLTRANSFERASE SMYD"/>
    <property type="match status" value="1"/>
</dbReference>
<evidence type="ECO:0000256" key="3">
    <source>
        <dbReference type="ARBA" id="ARBA00022833"/>
    </source>
</evidence>
<dbReference type="InterPro" id="IPR046341">
    <property type="entry name" value="SET_dom_sf"/>
</dbReference>
<dbReference type="Gene3D" id="2.170.270.10">
    <property type="entry name" value="SET domain"/>
    <property type="match status" value="1"/>
</dbReference>
<sequence length="401" mass="46332">MTTTLSFKKGKVLLREAPYAAAICEVSLASSCSYCFKDANVKACSKCRTISYCSKECRKKDSADHKIECIAIRRTEGQSLDTETRLVIRAISKHHREIQRGVLSVGDWFGVKRTIINLVSHIDYLANQTDLFRGTSTKAQNILKIIGDLIPCFHEELIGMIQRIRLNSYGSQNVVAVHLAASKFDHSCQPELPITHVFDGRKITFRALEDFTCERDQMRISYLPPLLSYPVRQDLLMTRYYFECDCNKCWQDYYDEAKEECEPSLSEEIEAVIALESSSEILEKGKELLSRMEHLPPENYWMYQLRCAMQSAAFTEEQYYDSLQHGYHAYMGTDVASYQAKVLYTMYLALRELGWNNEDHEHHKYYLECLRKGGSLFEVCFGKKHPISSELRKAQKMISRE</sequence>
<dbReference type="OMA" id="ERCVCEK"/>
<dbReference type="AlphaFoldDB" id="A0A7M7KMM5"/>
<dbReference type="SUPFAM" id="SSF144232">
    <property type="entry name" value="HIT/MYND zinc finger-like"/>
    <property type="match status" value="1"/>
</dbReference>
<dbReference type="PROSITE" id="PS50865">
    <property type="entry name" value="ZF_MYND_2"/>
    <property type="match status" value="1"/>
</dbReference>
<evidence type="ECO:0000313" key="6">
    <source>
        <dbReference type="EnsemblMetazoa" id="XP_022663202"/>
    </source>
</evidence>
<evidence type="ECO:0000256" key="2">
    <source>
        <dbReference type="ARBA" id="ARBA00022771"/>
    </source>
</evidence>
<reference evidence="6" key="1">
    <citation type="submission" date="2021-01" db="UniProtKB">
        <authorList>
            <consortium name="EnsemblMetazoa"/>
        </authorList>
    </citation>
    <scope>IDENTIFICATION</scope>
</reference>
<keyword evidence="2 4" id="KW-0863">Zinc-finger</keyword>
<dbReference type="SUPFAM" id="SSF82199">
    <property type="entry name" value="SET domain"/>
    <property type="match status" value="1"/>
</dbReference>
<evidence type="ECO:0000256" key="1">
    <source>
        <dbReference type="ARBA" id="ARBA00022723"/>
    </source>
</evidence>
<dbReference type="InParanoid" id="A0A7M7KMM5"/>
<dbReference type="PROSITE" id="PS01360">
    <property type="entry name" value="ZF_MYND_1"/>
    <property type="match status" value="1"/>
</dbReference>
<dbReference type="RefSeq" id="XP_022663202.1">
    <property type="nucleotide sequence ID" value="XM_022807467.1"/>
</dbReference>
<dbReference type="Gene3D" id="6.10.140.2220">
    <property type="match status" value="1"/>
</dbReference>
<dbReference type="GeneID" id="111251145"/>
<accession>A0A7M7KMM5</accession>
<dbReference type="Gene3D" id="1.10.220.160">
    <property type="match status" value="1"/>
</dbReference>
<name>A0A7M7KMM5_VARDE</name>
<evidence type="ECO:0000259" key="5">
    <source>
        <dbReference type="PROSITE" id="PS50865"/>
    </source>
</evidence>
<keyword evidence="3" id="KW-0862">Zinc</keyword>
<dbReference type="GO" id="GO:0008270">
    <property type="term" value="F:zinc ion binding"/>
    <property type="evidence" value="ECO:0007669"/>
    <property type="project" value="UniProtKB-KW"/>
</dbReference>
<dbReference type="KEGG" id="vde:111251145"/>
<dbReference type="Pfam" id="PF01753">
    <property type="entry name" value="zf-MYND"/>
    <property type="match status" value="1"/>
</dbReference>
<organism evidence="6 7">
    <name type="scientific">Varroa destructor</name>
    <name type="common">Honeybee mite</name>
    <dbReference type="NCBI Taxonomy" id="109461"/>
    <lineage>
        <taxon>Eukaryota</taxon>
        <taxon>Metazoa</taxon>
        <taxon>Ecdysozoa</taxon>
        <taxon>Arthropoda</taxon>
        <taxon>Chelicerata</taxon>
        <taxon>Arachnida</taxon>
        <taxon>Acari</taxon>
        <taxon>Parasitiformes</taxon>
        <taxon>Mesostigmata</taxon>
        <taxon>Gamasina</taxon>
        <taxon>Dermanyssoidea</taxon>
        <taxon>Varroidae</taxon>
        <taxon>Varroa</taxon>
    </lineage>
</organism>
<evidence type="ECO:0000256" key="4">
    <source>
        <dbReference type="PROSITE-ProRule" id="PRU00134"/>
    </source>
</evidence>
<evidence type="ECO:0000313" key="7">
    <source>
        <dbReference type="Proteomes" id="UP000594260"/>
    </source>
</evidence>
<dbReference type="PANTHER" id="PTHR12197:SF251">
    <property type="entry name" value="EG:BACR7C10.4 PROTEIN"/>
    <property type="match status" value="1"/>
</dbReference>
<dbReference type="GO" id="GO:0005634">
    <property type="term" value="C:nucleus"/>
    <property type="evidence" value="ECO:0007669"/>
    <property type="project" value="TreeGrafter"/>
</dbReference>
<dbReference type="InterPro" id="IPR002893">
    <property type="entry name" value="Znf_MYND"/>
</dbReference>
<proteinExistence type="predicted"/>
<dbReference type="Proteomes" id="UP000594260">
    <property type="component" value="Unplaced"/>
</dbReference>
<protein>
    <recommendedName>
        <fullName evidence="5">MYND-type domain-containing protein</fullName>
    </recommendedName>
</protein>